<accession>A0A5C8PAI2</accession>
<comment type="caution">
    <text evidence="1">The sequence shown here is derived from an EMBL/GenBank/DDBJ whole genome shotgun (WGS) entry which is preliminary data.</text>
</comment>
<dbReference type="RefSeq" id="WP_147851471.1">
    <property type="nucleotide sequence ID" value="NZ_VDUZ01000057.1"/>
</dbReference>
<dbReference type="EMBL" id="VDUZ01000057">
    <property type="protein sequence ID" value="TXL70557.1"/>
    <property type="molecule type" value="Genomic_DNA"/>
</dbReference>
<evidence type="ECO:0000313" key="1">
    <source>
        <dbReference type="EMBL" id="TXL70557.1"/>
    </source>
</evidence>
<reference evidence="1 2" key="1">
    <citation type="submission" date="2019-06" db="EMBL/GenBank/DDBJ databases">
        <title>New taxonomy in bacterial strain CC-CFT640, isolated from vineyard.</title>
        <authorList>
            <person name="Lin S.-Y."/>
            <person name="Tsai C.-F."/>
            <person name="Young C.-C."/>
        </authorList>
    </citation>
    <scope>NUCLEOTIDE SEQUENCE [LARGE SCALE GENOMIC DNA]</scope>
    <source>
        <strain evidence="1 2">CC-CFT640</strain>
    </source>
</reference>
<protein>
    <submittedName>
        <fullName evidence="1">Uncharacterized protein</fullName>
    </submittedName>
</protein>
<dbReference type="SUPFAM" id="SSF56925">
    <property type="entry name" value="OMPA-like"/>
    <property type="match status" value="1"/>
</dbReference>
<gene>
    <name evidence="1" type="ORF">FHP25_34040</name>
</gene>
<evidence type="ECO:0000313" key="2">
    <source>
        <dbReference type="Proteomes" id="UP000321638"/>
    </source>
</evidence>
<name>A0A5C8PAI2_9HYPH</name>
<dbReference type="InterPro" id="IPR011250">
    <property type="entry name" value="OMP/PagP_B-barrel"/>
</dbReference>
<dbReference type="Proteomes" id="UP000321638">
    <property type="component" value="Unassembled WGS sequence"/>
</dbReference>
<dbReference type="AlphaFoldDB" id="A0A5C8PAI2"/>
<keyword evidence="2" id="KW-1185">Reference proteome</keyword>
<organism evidence="1 2">
    <name type="scientific">Vineibacter terrae</name>
    <dbReference type="NCBI Taxonomy" id="2586908"/>
    <lineage>
        <taxon>Bacteria</taxon>
        <taxon>Pseudomonadati</taxon>
        <taxon>Pseudomonadota</taxon>
        <taxon>Alphaproteobacteria</taxon>
        <taxon>Hyphomicrobiales</taxon>
        <taxon>Vineibacter</taxon>
    </lineage>
</organism>
<dbReference type="OrthoDB" id="6555107at2"/>
<proteinExistence type="predicted"/>
<sequence>MKLKASFGLLSARQITLGEQVTIIGRQRIVANAIVGLVGFAWAGAALPSPLAAQEAPWEFSVTPYLWATGINAKVSPSRAASSHDVDVKFSDIIENLDGVPVVIGGEVRNGRFGLIGDLLYLPVAARIDTRNLLFNDGKSEMSTLMVEVAGFYRVADGSDIKVDVGAGFRLWSVSSKARLNAGLLPATSTKFDKTFADPIVAVRANLSLSERWSVTGYFDMGAFDISSSELTWQLLGTVNYRAADWIELRAGWRHIEVKRDDIKVGITGPMVGATFRF</sequence>